<protein>
    <submittedName>
        <fullName evidence="2">SnoaL-like domain-containing protein</fullName>
    </submittedName>
</protein>
<dbReference type="OrthoDB" id="582835at2"/>
<reference evidence="3" key="1">
    <citation type="submission" date="2016-10" db="EMBL/GenBank/DDBJ databases">
        <authorList>
            <person name="Varghese N."/>
            <person name="Submissions S."/>
        </authorList>
    </citation>
    <scope>NUCLEOTIDE SEQUENCE [LARGE SCALE GENOMIC DNA]</scope>
    <source>
        <strain evidence="3">DSM 11593</strain>
    </source>
</reference>
<sequence length="125" mass="13896">MDSVPTIVARYIDAYNRMNVQAMLDCLSGDVRFINRLNGETTNETHGIEAFRALAEQGVQLFAEREQTILDCIAIDDRAAVRIGYRAKVKTDLSNGWKAGQEIEMTGTSFFMISEGKISEVIDAS</sequence>
<dbReference type="SUPFAM" id="SSF54427">
    <property type="entry name" value="NTF2-like"/>
    <property type="match status" value="1"/>
</dbReference>
<dbReference type="RefSeq" id="WP_090848858.1">
    <property type="nucleotide sequence ID" value="NZ_FNXG01000006.1"/>
</dbReference>
<dbReference type="STRING" id="65735.SAMN04488075_2941"/>
<accession>A0A1H6N7K2</accession>
<dbReference type="InterPro" id="IPR037401">
    <property type="entry name" value="SnoaL-like"/>
</dbReference>
<gene>
    <name evidence="2" type="ORF">SAMN04488075_2941</name>
</gene>
<dbReference type="EMBL" id="FNXG01000006">
    <property type="protein sequence ID" value="SEI10711.1"/>
    <property type="molecule type" value="Genomic_DNA"/>
</dbReference>
<feature type="domain" description="SnoaL-like" evidence="1">
    <location>
        <begin position="8"/>
        <end position="120"/>
    </location>
</feature>
<dbReference type="AlphaFoldDB" id="A0A1H6N7K2"/>
<dbReference type="Pfam" id="PF12680">
    <property type="entry name" value="SnoaL_2"/>
    <property type="match status" value="1"/>
</dbReference>
<evidence type="ECO:0000259" key="1">
    <source>
        <dbReference type="Pfam" id="PF12680"/>
    </source>
</evidence>
<dbReference type="InterPro" id="IPR032710">
    <property type="entry name" value="NTF2-like_dom_sf"/>
</dbReference>
<evidence type="ECO:0000313" key="2">
    <source>
        <dbReference type="EMBL" id="SEI10711.1"/>
    </source>
</evidence>
<dbReference type="Proteomes" id="UP000199125">
    <property type="component" value="Unassembled WGS sequence"/>
</dbReference>
<proteinExistence type="predicted"/>
<dbReference type="Gene3D" id="3.10.450.50">
    <property type="match status" value="1"/>
</dbReference>
<evidence type="ECO:0000313" key="3">
    <source>
        <dbReference type="Proteomes" id="UP000199125"/>
    </source>
</evidence>
<keyword evidence="3" id="KW-1185">Reference proteome</keyword>
<organism evidence="2 3">
    <name type="scientific">Paracoccus alkenifer</name>
    <dbReference type="NCBI Taxonomy" id="65735"/>
    <lineage>
        <taxon>Bacteria</taxon>
        <taxon>Pseudomonadati</taxon>
        <taxon>Pseudomonadota</taxon>
        <taxon>Alphaproteobacteria</taxon>
        <taxon>Rhodobacterales</taxon>
        <taxon>Paracoccaceae</taxon>
        <taxon>Paracoccus</taxon>
    </lineage>
</organism>
<name>A0A1H6N7K2_9RHOB</name>